<keyword evidence="2" id="KW-1185">Reference proteome</keyword>
<dbReference type="Proteomes" id="UP000309340">
    <property type="component" value="Unassembled WGS sequence"/>
</dbReference>
<sequence>MTPEPTPTSPLELDPTATRLLWHILHLNNTILSQLGAYLSLEALHRDAMSTSLIVPTPHYPLMQSQAVMMADGCRNLDAAVDALGRLPAYGELMGKESTKAVFVAAGRIIKVESGVSSREEVEALRKAYDEMVELCYGDAKKGVRGWKEAWNEVFGYSTI</sequence>
<proteinExistence type="predicted"/>
<name>A0A4U0WNJ0_9PEZI</name>
<gene>
    <name evidence="1" type="ORF">B0A55_10100</name>
</gene>
<dbReference type="EMBL" id="NAJQ01000973">
    <property type="protein sequence ID" value="TKA63215.1"/>
    <property type="molecule type" value="Genomic_DNA"/>
</dbReference>
<accession>A0A4U0WNJ0</accession>
<protein>
    <submittedName>
        <fullName evidence="1">Uncharacterized protein</fullName>
    </submittedName>
</protein>
<dbReference type="AlphaFoldDB" id="A0A4U0WNJ0"/>
<evidence type="ECO:0000313" key="2">
    <source>
        <dbReference type="Proteomes" id="UP000309340"/>
    </source>
</evidence>
<organism evidence="1 2">
    <name type="scientific">Friedmanniomyces simplex</name>
    <dbReference type="NCBI Taxonomy" id="329884"/>
    <lineage>
        <taxon>Eukaryota</taxon>
        <taxon>Fungi</taxon>
        <taxon>Dikarya</taxon>
        <taxon>Ascomycota</taxon>
        <taxon>Pezizomycotina</taxon>
        <taxon>Dothideomycetes</taxon>
        <taxon>Dothideomycetidae</taxon>
        <taxon>Mycosphaerellales</taxon>
        <taxon>Teratosphaeriaceae</taxon>
        <taxon>Friedmanniomyces</taxon>
    </lineage>
</organism>
<comment type="caution">
    <text evidence="1">The sequence shown here is derived from an EMBL/GenBank/DDBJ whole genome shotgun (WGS) entry which is preliminary data.</text>
</comment>
<reference evidence="1 2" key="1">
    <citation type="submission" date="2017-03" db="EMBL/GenBank/DDBJ databases">
        <title>Genomes of endolithic fungi from Antarctica.</title>
        <authorList>
            <person name="Coleine C."/>
            <person name="Masonjones S."/>
            <person name="Stajich J.E."/>
        </authorList>
    </citation>
    <scope>NUCLEOTIDE SEQUENCE [LARGE SCALE GENOMIC DNA]</scope>
    <source>
        <strain evidence="1 2">CCFEE 5184</strain>
    </source>
</reference>
<evidence type="ECO:0000313" key="1">
    <source>
        <dbReference type="EMBL" id="TKA63215.1"/>
    </source>
</evidence>
<dbReference type="OrthoDB" id="3940493at2759"/>